<dbReference type="Proteomes" id="UP000828941">
    <property type="component" value="Chromosome 5"/>
</dbReference>
<protein>
    <submittedName>
        <fullName evidence="1">Uncharacterized protein</fullName>
    </submittedName>
</protein>
<evidence type="ECO:0000313" key="2">
    <source>
        <dbReference type="Proteomes" id="UP000828941"/>
    </source>
</evidence>
<organism evidence="1 2">
    <name type="scientific">Bauhinia variegata</name>
    <name type="common">Purple orchid tree</name>
    <name type="synonym">Phanera variegata</name>
    <dbReference type="NCBI Taxonomy" id="167791"/>
    <lineage>
        <taxon>Eukaryota</taxon>
        <taxon>Viridiplantae</taxon>
        <taxon>Streptophyta</taxon>
        <taxon>Embryophyta</taxon>
        <taxon>Tracheophyta</taxon>
        <taxon>Spermatophyta</taxon>
        <taxon>Magnoliopsida</taxon>
        <taxon>eudicotyledons</taxon>
        <taxon>Gunneridae</taxon>
        <taxon>Pentapetalae</taxon>
        <taxon>rosids</taxon>
        <taxon>fabids</taxon>
        <taxon>Fabales</taxon>
        <taxon>Fabaceae</taxon>
        <taxon>Cercidoideae</taxon>
        <taxon>Cercideae</taxon>
        <taxon>Bauhiniinae</taxon>
        <taxon>Bauhinia</taxon>
    </lineage>
</organism>
<gene>
    <name evidence="1" type="ORF">L6164_011478</name>
</gene>
<sequence>MGATSSRPGSRPSTSRVNRTNRFRLSSLVCGASSSRSTYEMEDHPTELQVDSATDFQKVSEESSLQCCTEARLSSGTHGETATSSNTRNGFSENFFFESSARNVAVGNQRNCLCKSKEIVPPHKVSADHESFRESINTASTSFVEHQSSDPVSVNVPANKDVVCNVGNSVDSGVNQICETMHPRSSTPQEHGGSSSDEISVENPVGAVLAVQNPVHVSNLPVTSQLPENEPCQESIPSGLGIMSNRERGQGTENVLHLDVVTISSNILFGGNADATDRDARRNGRRLFWDAFSQRGSRRLVDSPTIVFSTGDADDPETQDRWLLDMSADFSNDGLGGESGYTGSRIHRLNERMRHSRSEIWGRLRGGLDEIGRWNASCPLGLHPDGMCLCDSFSVTEESSTRASISRIFLLAEALFEVLDEIHRQPVSLSLSMVSLPAPESIVDSFPLKSHKKADSANGGNDAEQCYICLSEYEEGDKIRVLPCNHEYHMSCVDKWLKEIHGVCPVCRGNVCGGFTDSSAANAEIPSH</sequence>
<dbReference type="EMBL" id="CM039430">
    <property type="protein sequence ID" value="KAI4344228.1"/>
    <property type="molecule type" value="Genomic_DNA"/>
</dbReference>
<accession>A0ACB9P6D4</accession>
<keyword evidence="2" id="KW-1185">Reference proteome</keyword>
<comment type="caution">
    <text evidence="1">The sequence shown here is derived from an EMBL/GenBank/DDBJ whole genome shotgun (WGS) entry which is preliminary data.</text>
</comment>
<reference evidence="1 2" key="1">
    <citation type="journal article" date="2022" name="DNA Res.">
        <title>Chromosomal-level genome assembly of the orchid tree Bauhinia variegata (Leguminosae; Cercidoideae) supports the allotetraploid origin hypothesis of Bauhinia.</title>
        <authorList>
            <person name="Zhong Y."/>
            <person name="Chen Y."/>
            <person name="Zheng D."/>
            <person name="Pang J."/>
            <person name="Liu Y."/>
            <person name="Luo S."/>
            <person name="Meng S."/>
            <person name="Qian L."/>
            <person name="Wei D."/>
            <person name="Dai S."/>
            <person name="Zhou R."/>
        </authorList>
    </citation>
    <scope>NUCLEOTIDE SEQUENCE [LARGE SCALE GENOMIC DNA]</scope>
    <source>
        <strain evidence="1">BV-YZ2020</strain>
    </source>
</reference>
<name>A0ACB9P6D4_BAUVA</name>
<proteinExistence type="predicted"/>
<evidence type="ECO:0000313" key="1">
    <source>
        <dbReference type="EMBL" id="KAI4344228.1"/>
    </source>
</evidence>